<dbReference type="GO" id="GO:0043757">
    <property type="term" value="F:adenosylcobinamide-phosphate synthase activity"/>
    <property type="evidence" value="ECO:0007669"/>
    <property type="project" value="UniProtKB-EC"/>
</dbReference>
<dbReference type="GO" id="GO:0006629">
    <property type="term" value="P:lipid metabolic process"/>
    <property type="evidence" value="ECO:0007669"/>
    <property type="project" value="InterPro"/>
</dbReference>
<reference evidence="1" key="1">
    <citation type="submission" date="2016-05" db="EMBL/GenBank/DDBJ databases">
        <title>Microbial consortia oxidize butane by reversing methanogenesis.</title>
        <authorList>
            <person name="Laso-Perez R."/>
            <person name="Richter M."/>
            <person name="Wegener G."/>
            <person name="Musat F."/>
        </authorList>
    </citation>
    <scope>NUCLEOTIDE SEQUENCE [LARGE SCALE GENOMIC DNA]</scope>
    <source>
        <strain evidence="1">BOX2</strain>
    </source>
</reference>
<dbReference type="InterPro" id="IPR052209">
    <property type="entry name" value="CbiZ"/>
</dbReference>
<evidence type="ECO:0000313" key="1">
    <source>
        <dbReference type="EMBL" id="OFV68093.1"/>
    </source>
</evidence>
<dbReference type="PANTHER" id="PTHR35336:SF5">
    <property type="entry name" value="ADENOSYLCOBINAMIDE AMIDOHYDROLASE"/>
    <property type="match status" value="1"/>
</dbReference>
<sequence length="357" mass="38322">MWEIRQFEDAIAISSSESFRALSSAVYNGGYRECAAIVNVHVGLDYDHEDPIADLIKRISEMGFNPEKSIGMMTAVDMENAVIEEGDGVTAVITAGLSNPATADFGTINIILLTAGFMTEAAMANAIITATEAKTAALIDLDARTGDIKRTSFVTGTTTDSVVVASFGDENSDLIEYTGLATPIGAEIGKIVKKGVRHAIELQEKIPLKRKVIDRLHERGINLDDMVDCGMSLYIGDDPASVSGRLKSGIEDALMDVNIESLMIAAMRLEEEVYAGRICGLNDPDPVYLLADELIGIAIAEYIAGSRGLFNFTQYDQKKPGILSRLGPFLDDAIGGLVAGVMSDIFNHDVEAYPDGE</sequence>
<evidence type="ECO:0000313" key="2">
    <source>
        <dbReference type="Proteomes" id="UP000186940"/>
    </source>
</evidence>
<dbReference type="SUPFAM" id="SSF101307">
    <property type="entry name" value="YutG-like"/>
    <property type="match status" value="1"/>
</dbReference>
<proteinExistence type="predicted"/>
<dbReference type="GO" id="GO:0008962">
    <property type="term" value="F:phosphatidylglycerophosphatase activity"/>
    <property type="evidence" value="ECO:0007669"/>
    <property type="project" value="InterPro"/>
</dbReference>
<dbReference type="Pfam" id="PF01955">
    <property type="entry name" value="CbiZ"/>
    <property type="match status" value="1"/>
</dbReference>
<dbReference type="PATRIC" id="fig|1838285.3.peg.742"/>
<dbReference type="PANTHER" id="PTHR35336">
    <property type="entry name" value="ADENOSYLCOBINAMIDE AMIDOHYDROLASE"/>
    <property type="match status" value="1"/>
</dbReference>
<gene>
    <name evidence="1" type="ORF">SCAL_000733</name>
</gene>
<comment type="caution">
    <text evidence="1">The sequence shown here is derived from an EMBL/GenBank/DDBJ whole genome shotgun (WGS) entry which is preliminary data.</text>
</comment>
<dbReference type="InterPro" id="IPR036681">
    <property type="entry name" value="PgpA-like_sf"/>
</dbReference>
<dbReference type="EMBL" id="LYOS01000002">
    <property type="protein sequence ID" value="OFV68093.1"/>
    <property type="molecule type" value="Genomic_DNA"/>
</dbReference>
<dbReference type="STRING" id="1838285.SCAL_000733"/>
<dbReference type="EC" id="6.3.1.10" evidence="1"/>
<name>A0A1F2PA40_9EURY</name>
<dbReference type="Gene3D" id="1.10.3760.10">
    <property type="entry name" value="PgpA-like"/>
    <property type="match status" value="1"/>
</dbReference>
<dbReference type="AlphaFoldDB" id="A0A1F2PA40"/>
<organism evidence="1 2">
    <name type="scientific">Candidatus Syntropharchaeum caldarium</name>
    <dbReference type="NCBI Taxonomy" id="1838285"/>
    <lineage>
        <taxon>Archaea</taxon>
        <taxon>Methanobacteriati</taxon>
        <taxon>Methanobacteriota</taxon>
        <taxon>Stenosarchaea group</taxon>
        <taxon>Methanomicrobia</taxon>
        <taxon>Methanosarcinales</taxon>
        <taxon>ANME-2 cluster</taxon>
        <taxon>Candidatus Syntropharchaeum</taxon>
    </lineage>
</organism>
<accession>A0A1F2PA40</accession>
<keyword evidence="2" id="KW-1185">Reference proteome</keyword>
<keyword evidence="1" id="KW-0436">Ligase</keyword>
<protein>
    <submittedName>
        <fullName evidence="1">Adenosylcobinamide amidohydrolase, CbiZ domain protein</fullName>
        <ecNumber evidence="1">6.3.1.10</ecNumber>
    </submittedName>
</protein>
<dbReference type="Proteomes" id="UP000186940">
    <property type="component" value="Unassembled WGS sequence"/>
</dbReference>
<dbReference type="InterPro" id="IPR002808">
    <property type="entry name" value="AdoCbi_amidolase"/>
</dbReference>